<organism evidence="1 2">
    <name type="scientific">Caenorhabditis nigoni</name>
    <dbReference type="NCBI Taxonomy" id="1611254"/>
    <lineage>
        <taxon>Eukaryota</taxon>
        <taxon>Metazoa</taxon>
        <taxon>Ecdysozoa</taxon>
        <taxon>Nematoda</taxon>
        <taxon>Chromadorea</taxon>
        <taxon>Rhabditida</taxon>
        <taxon>Rhabditina</taxon>
        <taxon>Rhabditomorpha</taxon>
        <taxon>Rhabditoidea</taxon>
        <taxon>Rhabditidae</taxon>
        <taxon>Peloderinae</taxon>
        <taxon>Caenorhabditis</taxon>
    </lineage>
</organism>
<comment type="caution">
    <text evidence="1">The sequence shown here is derived from an EMBL/GenBank/DDBJ whole genome shotgun (WGS) entry which is preliminary data.</text>
</comment>
<dbReference type="EMBL" id="PDUG01000012">
    <property type="protein sequence ID" value="PIC13522.1"/>
    <property type="molecule type" value="Genomic_DNA"/>
</dbReference>
<sequence length="105" mass="12245">MSGCEMSGCEMSWLRNVRLRNVREPNSFHRKSNNPIFIGVESAYETLRHGDKTALIGFYNLANKQILLWRVHTYSRSEMDNVKEIGQRSSCDRIKLITHHSTWSC</sequence>
<proteinExistence type="predicted"/>
<reference evidence="2" key="1">
    <citation type="submission" date="2017-10" db="EMBL/GenBank/DDBJ databases">
        <title>Rapid genome shrinkage in a self-fertile nematode reveals novel sperm competition proteins.</title>
        <authorList>
            <person name="Yin D."/>
            <person name="Schwarz E.M."/>
            <person name="Thomas C.G."/>
            <person name="Felde R.L."/>
            <person name="Korf I.F."/>
            <person name="Cutter A.D."/>
            <person name="Schartner C.M."/>
            <person name="Ralston E.J."/>
            <person name="Meyer B.J."/>
            <person name="Haag E.S."/>
        </authorList>
    </citation>
    <scope>NUCLEOTIDE SEQUENCE [LARGE SCALE GENOMIC DNA]</scope>
    <source>
        <strain evidence="2">JU1422</strain>
    </source>
</reference>
<protein>
    <submittedName>
        <fullName evidence="1">Uncharacterized protein</fullName>
    </submittedName>
</protein>
<dbReference type="Proteomes" id="UP000230233">
    <property type="component" value="Unassembled WGS sequence"/>
</dbReference>
<evidence type="ECO:0000313" key="2">
    <source>
        <dbReference type="Proteomes" id="UP000230233"/>
    </source>
</evidence>
<accession>A0A2G5SEZ8</accession>
<gene>
    <name evidence="1" type="ORF">B9Z55_027643</name>
</gene>
<keyword evidence="2" id="KW-1185">Reference proteome</keyword>
<evidence type="ECO:0000313" key="1">
    <source>
        <dbReference type="EMBL" id="PIC13522.1"/>
    </source>
</evidence>
<dbReference type="AlphaFoldDB" id="A0A2G5SEZ8"/>
<name>A0A2G5SEZ8_9PELO</name>